<organism evidence="1 2">
    <name type="scientific">Ureibacillus thermosphaericus</name>
    <dbReference type="NCBI Taxonomy" id="51173"/>
    <lineage>
        <taxon>Bacteria</taxon>
        <taxon>Bacillati</taxon>
        <taxon>Bacillota</taxon>
        <taxon>Bacilli</taxon>
        <taxon>Bacillales</taxon>
        <taxon>Caryophanaceae</taxon>
        <taxon>Ureibacillus</taxon>
    </lineage>
</organism>
<protein>
    <submittedName>
        <fullName evidence="1">Uncharacterized protein</fullName>
    </submittedName>
</protein>
<name>A0A840PKH2_URETH</name>
<dbReference type="Proteomes" id="UP000557217">
    <property type="component" value="Unassembled WGS sequence"/>
</dbReference>
<dbReference type="EMBL" id="JACHGZ010000012">
    <property type="protein sequence ID" value="MBB5148925.1"/>
    <property type="molecule type" value="Genomic_DNA"/>
</dbReference>
<dbReference type="AlphaFoldDB" id="A0A840PKH2"/>
<evidence type="ECO:0000313" key="2">
    <source>
        <dbReference type="Proteomes" id="UP000557217"/>
    </source>
</evidence>
<gene>
    <name evidence="1" type="ORF">HNR36_001311</name>
</gene>
<sequence>MSRYFLVTLQKRFYNSVLTKEIILEERLYYLKGAFL</sequence>
<evidence type="ECO:0000313" key="1">
    <source>
        <dbReference type="EMBL" id="MBB5148925.1"/>
    </source>
</evidence>
<comment type="caution">
    <text evidence="1">The sequence shown here is derived from an EMBL/GenBank/DDBJ whole genome shotgun (WGS) entry which is preliminary data.</text>
</comment>
<proteinExistence type="predicted"/>
<accession>A0A840PKH2</accession>
<reference evidence="1 2" key="1">
    <citation type="submission" date="2020-08" db="EMBL/GenBank/DDBJ databases">
        <title>Genomic Encyclopedia of Type Strains, Phase IV (KMG-IV): sequencing the most valuable type-strain genomes for metagenomic binning, comparative biology and taxonomic classification.</title>
        <authorList>
            <person name="Goeker M."/>
        </authorList>
    </citation>
    <scope>NUCLEOTIDE SEQUENCE [LARGE SCALE GENOMIC DNA]</scope>
    <source>
        <strain evidence="1 2">DSM 10633</strain>
    </source>
</reference>
<keyword evidence="2" id="KW-1185">Reference proteome</keyword>